<keyword evidence="2" id="KW-1185">Reference proteome</keyword>
<evidence type="ECO:0000313" key="1">
    <source>
        <dbReference type="EMBL" id="CAJ2663875.1"/>
    </source>
</evidence>
<dbReference type="EMBL" id="CASHSV030000409">
    <property type="protein sequence ID" value="CAJ2663875.1"/>
    <property type="molecule type" value="Genomic_DNA"/>
</dbReference>
<organism evidence="1 2">
    <name type="scientific">Trifolium pratense</name>
    <name type="common">Red clover</name>
    <dbReference type="NCBI Taxonomy" id="57577"/>
    <lineage>
        <taxon>Eukaryota</taxon>
        <taxon>Viridiplantae</taxon>
        <taxon>Streptophyta</taxon>
        <taxon>Embryophyta</taxon>
        <taxon>Tracheophyta</taxon>
        <taxon>Spermatophyta</taxon>
        <taxon>Magnoliopsida</taxon>
        <taxon>eudicotyledons</taxon>
        <taxon>Gunneridae</taxon>
        <taxon>Pentapetalae</taxon>
        <taxon>rosids</taxon>
        <taxon>fabids</taxon>
        <taxon>Fabales</taxon>
        <taxon>Fabaceae</taxon>
        <taxon>Papilionoideae</taxon>
        <taxon>50 kb inversion clade</taxon>
        <taxon>NPAAA clade</taxon>
        <taxon>Hologalegina</taxon>
        <taxon>IRL clade</taxon>
        <taxon>Trifolieae</taxon>
        <taxon>Trifolium</taxon>
    </lineage>
</organism>
<name>A0ACB0L4X2_TRIPR</name>
<comment type="caution">
    <text evidence="1">The sequence shown here is derived from an EMBL/GenBank/DDBJ whole genome shotgun (WGS) entry which is preliminary data.</text>
</comment>
<sequence length="414" mass="47701">MPSSSRINKKRRMNKSSSLQSISTLDRISDLPDPILCNILHSFPTKFAATTSVLSKRWRYLWLSVLALDFDSNDFNSCNRLLHSVMYSIMDNRRAITLPVHSFSFKDPSTDDYSNYQPVIDKIVDYVSQRGIQNLVLDGCLHLRCSMKLPVKLFSCRTLKVLKLNNYSGTLISDKVDLDLPSLKTLHLSKVSFFYDNLIKFLLSCPVLEDLELMKGFPKPYRCKDGSSRKDGSRMNFAALPNLIKARIPSKSFVPFSIVCKARILYVGKALKYTCWTQLPEFPNLTHLELHFGSVFVCPRWKWVHAMLVLSPKLQSLIIRDDIDAFQRYTDKFWKIPSIVPECLLSQLKTCCIRGFRGINYFLIKFVKYIIENSKVLDTMEIHTKFRDLEAKQGLLKKLSSCERGSATYKLLLD</sequence>
<accession>A0ACB0L4X2</accession>
<dbReference type="Proteomes" id="UP001177021">
    <property type="component" value="Unassembled WGS sequence"/>
</dbReference>
<protein>
    <submittedName>
        <fullName evidence="1">Uncharacterized protein</fullName>
    </submittedName>
</protein>
<gene>
    <name evidence="1" type="ORF">MILVUS5_LOCUS29215</name>
</gene>
<proteinExistence type="predicted"/>
<reference evidence="1" key="1">
    <citation type="submission" date="2023-10" db="EMBL/GenBank/DDBJ databases">
        <authorList>
            <person name="Rodriguez Cubillos JULIANA M."/>
            <person name="De Vega J."/>
        </authorList>
    </citation>
    <scope>NUCLEOTIDE SEQUENCE</scope>
</reference>
<evidence type="ECO:0000313" key="2">
    <source>
        <dbReference type="Proteomes" id="UP001177021"/>
    </source>
</evidence>